<dbReference type="Gene3D" id="3.30.910.20">
    <property type="entry name" value="Skp domain"/>
    <property type="match status" value="1"/>
</dbReference>
<evidence type="ECO:0000256" key="1">
    <source>
        <dbReference type="ARBA" id="ARBA00009091"/>
    </source>
</evidence>
<keyword evidence="6" id="KW-1185">Reference proteome</keyword>
<dbReference type="AlphaFoldDB" id="A0A2K8Z3E6"/>
<dbReference type="InterPro" id="IPR005632">
    <property type="entry name" value="Chaperone_Skp"/>
</dbReference>
<dbReference type="GO" id="GO:0050821">
    <property type="term" value="P:protein stabilization"/>
    <property type="evidence" value="ECO:0007669"/>
    <property type="project" value="TreeGrafter"/>
</dbReference>
<evidence type="ECO:0000313" key="5">
    <source>
        <dbReference type="EMBL" id="AUD04371.1"/>
    </source>
</evidence>
<sequence length="213" mass="23872">MFTCLNLNKPIVKMKNTFVYALAGVLSLVCLAVEAQTMKIGHTRIDYILSLTPENKVITDLLTNQQKQTQTEINRLQQELQDKYALYQKGVAQMTDIIRKDRETELQGLQSRIQEFSRTSDEAIQNKYKQLIWPTVAKIQQAIDTVAKQNGYTHILSTGNTGAILYAPEETNITELVLKYLDITPGQNVGQPAKAPSPSTPAKRVAPKPAKKK</sequence>
<evidence type="ECO:0000256" key="4">
    <source>
        <dbReference type="SAM" id="MobiDB-lite"/>
    </source>
</evidence>
<dbReference type="PANTHER" id="PTHR35089:SF1">
    <property type="entry name" value="CHAPERONE PROTEIN SKP"/>
    <property type="match status" value="1"/>
</dbReference>
<feature type="coiled-coil region" evidence="3">
    <location>
        <begin position="59"/>
        <end position="126"/>
    </location>
</feature>
<keyword evidence="2" id="KW-0732">Signal</keyword>
<dbReference type="Proteomes" id="UP000232883">
    <property type="component" value="Chromosome"/>
</dbReference>
<protein>
    <recommendedName>
        <fullName evidence="7">Molecular chaperone Skp</fullName>
    </recommendedName>
</protein>
<dbReference type="SMART" id="SM00935">
    <property type="entry name" value="OmpH"/>
    <property type="match status" value="1"/>
</dbReference>
<gene>
    <name evidence="5" type="ORF">CWM47_22515</name>
</gene>
<dbReference type="KEGG" id="spir:CWM47_22515"/>
<feature type="compositionally biased region" description="Low complexity" evidence="4">
    <location>
        <begin position="192"/>
        <end position="204"/>
    </location>
</feature>
<comment type="similarity">
    <text evidence="1">Belongs to the Skp family.</text>
</comment>
<organism evidence="5 6">
    <name type="scientific">Spirosoma pollinicola</name>
    <dbReference type="NCBI Taxonomy" id="2057025"/>
    <lineage>
        <taxon>Bacteria</taxon>
        <taxon>Pseudomonadati</taxon>
        <taxon>Bacteroidota</taxon>
        <taxon>Cytophagia</taxon>
        <taxon>Cytophagales</taxon>
        <taxon>Cytophagaceae</taxon>
        <taxon>Spirosoma</taxon>
    </lineage>
</organism>
<accession>A0A2K8Z3E6</accession>
<dbReference type="Pfam" id="PF03938">
    <property type="entry name" value="OmpH"/>
    <property type="match status" value="1"/>
</dbReference>
<dbReference type="PANTHER" id="PTHR35089">
    <property type="entry name" value="CHAPERONE PROTEIN SKP"/>
    <property type="match status" value="1"/>
</dbReference>
<evidence type="ECO:0000313" key="6">
    <source>
        <dbReference type="Proteomes" id="UP000232883"/>
    </source>
</evidence>
<dbReference type="GO" id="GO:0051082">
    <property type="term" value="F:unfolded protein binding"/>
    <property type="evidence" value="ECO:0007669"/>
    <property type="project" value="InterPro"/>
</dbReference>
<name>A0A2K8Z3E6_9BACT</name>
<evidence type="ECO:0008006" key="7">
    <source>
        <dbReference type="Google" id="ProtNLM"/>
    </source>
</evidence>
<feature type="region of interest" description="Disordered" evidence="4">
    <location>
        <begin position="187"/>
        <end position="213"/>
    </location>
</feature>
<dbReference type="EMBL" id="CP025096">
    <property type="protein sequence ID" value="AUD04371.1"/>
    <property type="molecule type" value="Genomic_DNA"/>
</dbReference>
<reference evidence="5 6" key="1">
    <citation type="submission" date="2017-11" db="EMBL/GenBank/DDBJ databases">
        <title>Taxonomic description and genome sequences of Spirosoma HA7 sp. nov., isolated from pollen microhabitat of Corylus avellana.</title>
        <authorList>
            <person name="Ambika Manirajan B."/>
            <person name="Suarez C."/>
            <person name="Ratering S."/>
            <person name="Geissler-Plaum R."/>
            <person name="Cardinale M."/>
            <person name="Sylvia S."/>
        </authorList>
    </citation>
    <scope>NUCLEOTIDE SEQUENCE [LARGE SCALE GENOMIC DNA]</scope>
    <source>
        <strain evidence="5 6">HA7</strain>
    </source>
</reference>
<evidence type="ECO:0000256" key="2">
    <source>
        <dbReference type="ARBA" id="ARBA00022729"/>
    </source>
</evidence>
<proteinExistence type="inferred from homology"/>
<dbReference type="SUPFAM" id="SSF111384">
    <property type="entry name" value="OmpH-like"/>
    <property type="match status" value="1"/>
</dbReference>
<dbReference type="InterPro" id="IPR024930">
    <property type="entry name" value="Skp_dom_sf"/>
</dbReference>
<evidence type="ECO:0000256" key="3">
    <source>
        <dbReference type="SAM" id="Coils"/>
    </source>
</evidence>
<dbReference type="OrthoDB" id="1493480at2"/>
<keyword evidence="3" id="KW-0175">Coiled coil</keyword>
<dbReference type="GO" id="GO:0005829">
    <property type="term" value="C:cytosol"/>
    <property type="evidence" value="ECO:0007669"/>
    <property type="project" value="TreeGrafter"/>
</dbReference>